<dbReference type="EMBL" id="GU943006">
    <property type="protein sequence ID" value="ADD93955.1"/>
    <property type="molecule type" value="Genomic_DNA"/>
</dbReference>
<dbReference type="AlphaFoldDB" id="D6PE04"/>
<sequence>MESQQTLIENVSVVDPVSGLTQNQQVLIEDGKIAAVADTAQALTLNANAERFDAQNRYLIPGLWDMHVHFIYDPTLTNEMADLFLDYGVTSVRDTGGDIEQLVTLRDALPSPKPNIYISGPLLDGKFVVYDGSDPDRPPLGTGVPEPGAADAAVAALKEAGADFIKIYELVQPETYAALAAAARQRDMPIASHVPLMMTADSVGPMADSMEHLRNIELACASNWQELLAQRQQRIGNFTEGLGYALRAGLHSDQRIPAINNYDETRCNQVLDTLSSTIQVPTLRLNTVTHLKPFQREDWPAALAALPQATQFAWRARIDGLQQLMAIDPTFSKWSVFLIERLLARGVPIGAGTDTPIGLGIPGYSLHTELEFLVQGGMTPQQALYAATITPAEFFNMADTRGRLTKGMQADLVLLKDNPLTDIRHSRSVEAVMLAGEWVRK</sequence>
<dbReference type="InterPro" id="IPR006680">
    <property type="entry name" value="Amidohydro-rel"/>
</dbReference>
<evidence type="ECO:0000259" key="1">
    <source>
        <dbReference type="Pfam" id="PF01979"/>
    </source>
</evidence>
<dbReference type="InterPro" id="IPR011059">
    <property type="entry name" value="Metal-dep_hydrolase_composite"/>
</dbReference>
<dbReference type="Pfam" id="PF01979">
    <property type="entry name" value="Amidohydro_1"/>
    <property type="match status" value="1"/>
</dbReference>
<organism evidence="2">
    <name type="scientific">uncultured marine bacterium MedDCM-OCT-S09-C199</name>
    <dbReference type="NCBI Taxonomy" id="743077"/>
    <lineage>
        <taxon>Bacteria</taxon>
        <taxon>environmental samples</taxon>
    </lineage>
</organism>
<dbReference type="InterPro" id="IPR032466">
    <property type="entry name" value="Metal_Hydrolase"/>
</dbReference>
<name>D6PE04_9BACT</name>
<keyword evidence="2" id="KW-0378">Hydrolase</keyword>
<dbReference type="PANTHER" id="PTHR43135">
    <property type="entry name" value="ALPHA-D-RIBOSE 1-METHYLPHOSPHONATE 5-TRIPHOSPHATE DIPHOSPHATASE"/>
    <property type="match status" value="1"/>
</dbReference>
<dbReference type="GO" id="GO:0016810">
    <property type="term" value="F:hydrolase activity, acting on carbon-nitrogen (but not peptide) bonds"/>
    <property type="evidence" value="ECO:0007669"/>
    <property type="project" value="InterPro"/>
</dbReference>
<dbReference type="SUPFAM" id="SSF51338">
    <property type="entry name" value="Composite domain of metallo-dependent hydrolases"/>
    <property type="match status" value="1"/>
</dbReference>
<reference evidence="2" key="1">
    <citation type="journal article" date="2010" name="ISME J.">
        <title>Metagenome of the Mediterranean deep chlorophyll maximum studied by direct and fosmid library 454 pyrosequencing.</title>
        <authorList>
            <person name="Ghai R."/>
            <person name="Martin-Cuadrado A.B."/>
            <person name="Molto A.G."/>
            <person name="Heredia I.G."/>
            <person name="Cabrera R."/>
            <person name="Martin J."/>
            <person name="Verdu M."/>
            <person name="Deschamps P."/>
            <person name="Moreira D."/>
            <person name="Lopez-Garcia P."/>
            <person name="Mira A."/>
            <person name="Rodriguez-Valera F."/>
        </authorList>
    </citation>
    <scope>NUCLEOTIDE SEQUENCE</scope>
</reference>
<dbReference type="Gene3D" id="3.20.20.140">
    <property type="entry name" value="Metal-dependent hydrolases"/>
    <property type="match status" value="2"/>
</dbReference>
<protein>
    <submittedName>
        <fullName evidence="2">Putative amidohydrolase family protein</fullName>
    </submittedName>
</protein>
<feature type="domain" description="Amidohydrolase-related" evidence="1">
    <location>
        <begin position="339"/>
        <end position="439"/>
    </location>
</feature>
<dbReference type="PANTHER" id="PTHR43135:SF3">
    <property type="entry name" value="ALPHA-D-RIBOSE 1-METHYLPHOSPHONATE 5-TRIPHOSPHATE DIPHOSPHATASE"/>
    <property type="match status" value="1"/>
</dbReference>
<proteinExistence type="predicted"/>
<dbReference type="SUPFAM" id="SSF51556">
    <property type="entry name" value="Metallo-dependent hydrolases"/>
    <property type="match status" value="1"/>
</dbReference>
<dbReference type="InterPro" id="IPR051781">
    <property type="entry name" value="Metallo-dep_Hydrolase"/>
</dbReference>
<dbReference type="Gene3D" id="2.30.40.10">
    <property type="entry name" value="Urease, subunit C, domain 1"/>
    <property type="match status" value="1"/>
</dbReference>
<evidence type="ECO:0000313" key="2">
    <source>
        <dbReference type="EMBL" id="ADD93955.1"/>
    </source>
</evidence>
<accession>D6PE04</accession>